<accession>A0A1V4IC70</accession>
<gene>
    <name evidence="3" type="ORF">CLOTH_04000</name>
</gene>
<feature type="transmembrane region" description="Helical" evidence="2">
    <location>
        <begin position="6"/>
        <end position="26"/>
    </location>
</feature>
<dbReference type="RefSeq" id="WP_079410721.1">
    <property type="nucleotide sequence ID" value="NZ_MZGW01000001.1"/>
</dbReference>
<sequence length="111" mass="12781">MSVNHIFIIVSVIISTVSILFLNKYLKNIDEVMFENGKNESQKIINKLNELETKIKNSQRDTLVHKEKVSYSSDIEKLLAKGYSKEEIAKKTNKSIREIDLILRLREGGKS</sequence>
<feature type="coiled-coil region" evidence="1">
    <location>
        <begin position="34"/>
        <end position="61"/>
    </location>
</feature>
<name>A0A1V4IC70_9FIRM</name>
<evidence type="ECO:0000313" key="3">
    <source>
        <dbReference type="EMBL" id="OPJ57117.1"/>
    </source>
</evidence>
<dbReference type="STRING" id="29349.CLOTH_04000"/>
<proteinExistence type="predicted"/>
<keyword evidence="1" id="KW-0175">Coiled coil</keyword>
<evidence type="ECO:0000313" key="4">
    <source>
        <dbReference type="Proteomes" id="UP000190140"/>
    </source>
</evidence>
<dbReference type="OrthoDB" id="1755582at2"/>
<organism evidence="3 4">
    <name type="scientific">Alkalithermobacter paradoxus</name>
    <dbReference type="NCBI Taxonomy" id="29349"/>
    <lineage>
        <taxon>Bacteria</taxon>
        <taxon>Bacillati</taxon>
        <taxon>Bacillota</taxon>
        <taxon>Clostridia</taxon>
        <taxon>Peptostreptococcales</taxon>
        <taxon>Tepidibacteraceae</taxon>
        <taxon>Alkalithermobacter</taxon>
    </lineage>
</organism>
<evidence type="ECO:0000256" key="1">
    <source>
        <dbReference type="SAM" id="Coils"/>
    </source>
</evidence>
<keyword evidence="2" id="KW-0812">Transmembrane</keyword>
<dbReference type="AlphaFoldDB" id="A0A1V4IC70"/>
<keyword evidence="2" id="KW-0472">Membrane</keyword>
<evidence type="ECO:0000256" key="2">
    <source>
        <dbReference type="SAM" id="Phobius"/>
    </source>
</evidence>
<reference evidence="3 4" key="1">
    <citation type="submission" date="2017-03" db="EMBL/GenBank/DDBJ databases">
        <title>Genome sequence of Clostridium thermoalcaliphilum DSM 7309.</title>
        <authorList>
            <person name="Poehlein A."/>
            <person name="Daniel R."/>
        </authorList>
    </citation>
    <scope>NUCLEOTIDE SEQUENCE [LARGE SCALE GENOMIC DNA]</scope>
    <source>
        <strain evidence="3 4">DSM 7309</strain>
    </source>
</reference>
<keyword evidence="2" id="KW-1133">Transmembrane helix</keyword>
<protein>
    <submittedName>
        <fullName evidence="3">Uncharacterized protein</fullName>
    </submittedName>
</protein>
<dbReference type="EMBL" id="MZGW01000001">
    <property type="protein sequence ID" value="OPJ57117.1"/>
    <property type="molecule type" value="Genomic_DNA"/>
</dbReference>
<comment type="caution">
    <text evidence="3">The sequence shown here is derived from an EMBL/GenBank/DDBJ whole genome shotgun (WGS) entry which is preliminary data.</text>
</comment>
<dbReference type="Proteomes" id="UP000190140">
    <property type="component" value="Unassembled WGS sequence"/>
</dbReference>
<keyword evidence="4" id="KW-1185">Reference proteome</keyword>